<evidence type="ECO:0000313" key="3">
    <source>
        <dbReference type="Proteomes" id="UP001165678"/>
    </source>
</evidence>
<keyword evidence="1" id="KW-0812">Transmembrane</keyword>
<feature type="transmembrane region" description="Helical" evidence="1">
    <location>
        <begin position="21"/>
        <end position="42"/>
    </location>
</feature>
<organism evidence="2 3">
    <name type="scientific">Larsenimonas rhizosphaerae</name>
    <dbReference type="NCBI Taxonomy" id="2944682"/>
    <lineage>
        <taxon>Bacteria</taxon>
        <taxon>Pseudomonadati</taxon>
        <taxon>Pseudomonadota</taxon>
        <taxon>Gammaproteobacteria</taxon>
        <taxon>Oceanospirillales</taxon>
        <taxon>Halomonadaceae</taxon>
        <taxon>Larsenimonas</taxon>
    </lineage>
</organism>
<dbReference type="RefSeq" id="WP_265895333.1">
    <property type="nucleotide sequence ID" value="NZ_JAPIVE010000001.1"/>
</dbReference>
<comment type="caution">
    <text evidence="2">The sequence shown here is derived from an EMBL/GenBank/DDBJ whole genome shotgun (WGS) entry which is preliminary data.</text>
</comment>
<sequence>MNINIKWLGTWRVLWTRVKRGMGLVISGLLLVVGILLSVALLPELPGLISAALAGDGEAARTLFVCVVGIAVCVLQWQWRAAIYPEPRRDPSQKETS</sequence>
<evidence type="ECO:0000313" key="2">
    <source>
        <dbReference type="EMBL" id="MCX2522905.1"/>
    </source>
</evidence>
<accession>A0AA42CWQ1</accession>
<evidence type="ECO:0000256" key="1">
    <source>
        <dbReference type="SAM" id="Phobius"/>
    </source>
</evidence>
<reference evidence="2" key="1">
    <citation type="submission" date="2022-11" db="EMBL/GenBank/DDBJ databases">
        <title>Larsenimonas rhizosphaerae sp. nov., isolated from a tidal mudflat.</title>
        <authorList>
            <person name="Lee S.D."/>
            <person name="Kim I.S."/>
        </authorList>
    </citation>
    <scope>NUCLEOTIDE SEQUENCE</scope>
    <source>
        <strain evidence="2">GH2-1</strain>
    </source>
</reference>
<dbReference type="Proteomes" id="UP001165678">
    <property type="component" value="Unassembled WGS sequence"/>
</dbReference>
<feature type="transmembrane region" description="Helical" evidence="1">
    <location>
        <begin position="62"/>
        <end position="79"/>
    </location>
</feature>
<dbReference type="AlphaFoldDB" id="A0AA42CWQ1"/>
<keyword evidence="1" id="KW-1133">Transmembrane helix</keyword>
<proteinExistence type="predicted"/>
<protein>
    <submittedName>
        <fullName evidence="2">Uncharacterized protein</fullName>
    </submittedName>
</protein>
<dbReference type="EMBL" id="JAPIVE010000001">
    <property type="protein sequence ID" value="MCX2522905.1"/>
    <property type="molecule type" value="Genomic_DNA"/>
</dbReference>
<keyword evidence="1" id="KW-0472">Membrane</keyword>
<keyword evidence="3" id="KW-1185">Reference proteome</keyword>
<name>A0AA42CWQ1_9GAMM</name>
<gene>
    <name evidence="2" type="ORF">OQ287_01495</name>
</gene>